<organism evidence="2 3">
    <name type="scientific">Morus notabilis</name>
    <dbReference type="NCBI Taxonomy" id="981085"/>
    <lineage>
        <taxon>Eukaryota</taxon>
        <taxon>Viridiplantae</taxon>
        <taxon>Streptophyta</taxon>
        <taxon>Embryophyta</taxon>
        <taxon>Tracheophyta</taxon>
        <taxon>Spermatophyta</taxon>
        <taxon>Magnoliopsida</taxon>
        <taxon>eudicotyledons</taxon>
        <taxon>Gunneridae</taxon>
        <taxon>Pentapetalae</taxon>
        <taxon>rosids</taxon>
        <taxon>fabids</taxon>
        <taxon>Rosales</taxon>
        <taxon>Moraceae</taxon>
        <taxon>Moreae</taxon>
        <taxon>Morus</taxon>
    </lineage>
</organism>
<evidence type="ECO:0000256" key="1">
    <source>
        <dbReference type="SAM" id="MobiDB-lite"/>
    </source>
</evidence>
<evidence type="ECO:0000313" key="2">
    <source>
        <dbReference type="EMBL" id="EXB94590.1"/>
    </source>
</evidence>
<dbReference type="AlphaFoldDB" id="W9S914"/>
<evidence type="ECO:0000313" key="3">
    <source>
        <dbReference type="Proteomes" id="UP000030645"/>
    </source>
</evidence>
<sequence>MDVQVSQRNQNGDVEVDKHSIHKRVENEVEDDFEEVEEGNDEDEWDDELHINPNDEDEGDDELDIDPIRAIIL</sequence>
<feature type="compositionally biased region" description="Acidic residues" evidence="1">
    <location>
        <begin position="28"/>
        <end position="47"/>
    </location>
</feature>
<keyword evidence="3" id="KW-1185">Reference proteome</keyword>
<protein>
    <submittedName>
        <fullName evidence="2">Uncharacterized protein</fullName>
    </submittedName>
</protein>
<accession>W9S914</accession>
<reference evidence="3" key="1">
    <citation type="submission" date="2013-01" db="EMBL/GenBank/DDBJ databases">
        <title>Draft Genome Sequence of a Mulberry Tree, Morus notabilis C.K. Schneid.</title>
        <authorList>
            <person name="He N."/>
            <person name="Zhao S."/>
        </authorList>
    </citation>
    <scope>NUCLEOTIDE SEQUENCE</scope>
</reference>
<name>W9S914_9ROSA</name>
<feature type="compositionally biased region" description="Polar residues" evidence="1">
    <location>
        <begin position="1"/>
        <end position="12"/>
    </location>
</feature>
<gene>
    <name evidence="2" type="ORF">L484_022909</name>
</gene>
<dbReference type="Proteomes" id="UP000030645">
    <property type="component" value="Unassembled WGS sequence"/>
</dbReference>
<feature type="region of interest" description="Disordered" evidence="1">
    <location>
        <begin position="1"/>
        <end position="65"/>
    </location>
</feature>
<proteinExistence type="predicted"/>
<feature type="compositionally biased region" description="Basic and acidic residues" evidence="1">
    <location>
        <begin position="15"/>
        <end position="27"/>
    </location>
</feature>
<dbReference type="EMBL" id="KE345164">
    <property type="protein sequence ID" value="EXB94590.1"/>
    <property type="molecule type" value="Genomic_DNA"/>
</dbReference>
<feature type="compositionally biased region" description="Acidic residues" evidence="1">
    <location>
        <begin position="54"/>
        <end position="65"/>
    </location>
</feature>